<accession>A0A5N7DI45</accession>
<dbReference type="RefSeq" id="XP_031943451.1">
    <property type="nucleotide sequence ID" value="XM_032091044.1"/>
</dbReference>
<feature type="region of interest" description="Disordered" evidence="1">
    <location>
        <begin position="1"/>
        <end position="89"/>
    </location>
</feature>
<reference evidence="2 3" key="1">
    <citation type="submission" date="2019-04" db="EMBL/GenBank/DDBJ databases">
        <authorList>
            <consortium name="DOE Joint Genome Institute"/>
            <person name="Mondo S."/>
            <person name="Kjaerbolling I."/>
            <person name="Vesth T."/>
            <person name="Frisvad J.C."/>
            <person name="Nybo J.L."/>
            <person name="Theobald S."/>
            <person name="Kildgaard S."/>
            <person name="Isbrandt T."/>
            <person name="Kuo A."/>
            <person name="Sato A."/>
            <person name="Lyhne E.K."/>
            <person name="Kogle M.E."/>
            <person name="Wiebenga A."/>
            <person name="Kun R.S."/>
            <person name="Lubbers R.J."/>
            <person name="Makela M.R."/>
            <person name="Barry K."/>
            <person name="Chovatia M."/>
            <person name="Clum A."/>
            <person name="Daum C."/>
            <person name="Haridas S."/>
            <person name="He G."/>
            <person name="LaButti K."/>
            <person name="Lipzen A."/>
            <person name="Riley R."/>
            <person name="Salamov A."/>
            <person name="Simmons B.A."/>
            <person name="Magnuson J.K."/>
            <person name="Henrissat B."/>
            <person name="Mortensen U.H."/>
            <person name="Larsen T.O."/>
            <person name="Devries R.P."/>
            <person name="Grigoriev I.V."/>
            <person name="Machida M."/>
            <person name="Baker S.E."/>
            <person name="Andersen M.R."/>
            <person name="Cantor M.N."/>
            <person name="Hua S.X."/>
        </authorList>
    </citation>
    <scope>NUCLEOTIDE SEQUENCE [LARGE SCALE GENOMIC DNA]</scope>
    <source>
        <strain evidence="2 3">CBS 119388</strain>
    </source>
</reference>
<gene>
    <name evidence="2" type="ORF">BDV37DRAFT_67754</name>
</gene>
<dbReference type="GeneID" id="43675735"/>
<feature type="compositionally biased region" description="Basic and acidic residues" evidence="1">
    <location>
        <begin position="31"/>
        <end position="73"/>
    </location>
</feature>
<dbReference type="EMBL" id="ML736755">
    <property type="protein sequence ID" value="KAE8406132.1"/>
    <property type="molecule type" value="Genomic_DNA"/>
</dbReference>
<name>A0A5N7DI45_9EURO</name>
<protein>
    <submittedName>
        <fullName evidence="2">Uncharacterized protein</fullName>
    </submittedName>
</protein>
<dbReference type="Proteomes" id="UP000325579">
    <property type="component" value="Unassembled WGS sequence"/>
</dbReference>
<evidence type="ECO:0000313" key="2">
    <source>
        <dbReference type="EMBL" id="KAE8406132.1"/>
    </source>
</evidence>
<dbReference type="AlphaFoldDB" id="A0A5N7DI45"/>
<sequence>MNGDLSRSDQQRIQGERRVRSNARYQIGSEGEEKRATRFSNEQETREERDKGGLEGREQKRAAQPSIRRERSNRVWMGAGRRMKQRRAA</sequence>
<keyword evidence="3" id="KW-1185">Reference proteome</keyword>
<feature type="compositionally biased region" description="Basic and acidic residues" evidence="1">
    <location>
        <begin position="1"/>
        <end position="19"/>
    </location>
</feature>
<organism evidence="2 3">
    <name type="scientific">Aspergillus pseudonomiae</name>
    <dbReference type="NCBI Taxonomy" id="1506151"/>
    <lineage>
        <taxon>Eukaryota</taxon>
        <taxon>Fungi</taxon>
        <taxon>Dikarya</taxon>
        <taxon>Ascomycota</taxon>
        <taxon>Pezizomycotina</taxon>
        <taxon>Eurotiomycetes</taxon>
        <taxon>Eurotiomycetidae</taxon>
        <taxon>Eurotiales</taxon>
        <taxon>Aspergillaceae</taxon>
        <taxon>Aspergillus</taxon>
        <taxon>Aspergillus subgen. Circumdati</taxon>
    </lineage>
</organism>
<evidence type="ECO:0000313" key="3">
    <source>
        <dbReference type="Proteomes" id="UP000325579"/>
    </source>
</evidence>
<evidence type="ECO:0000256" key="1">
    <source>
        <dbReference type="SAM" id="MobiDB-lite"/>
    </source>
</evidence>
<proteinExistence type="predicted"/>